<protein>
    <submittedName>
        <fullName evidence="3">Uncharacterized protein</fullName>
    </submittedName>
</protein>
<feature type="region of interest" description="Disordered" evidence="2">
    <location>
        <begin position="297"/>
        <end position="317"/>
    </location>
</feature>
<comment type="caution">
    <text evidence="3">The sequence shown here is derived from an EMBL/GenBank/DDBJ whole genome shotgun (WGS) entry which is preliminary data.</text>
</comment>
<organism evidence="3 4">
    <name type="scientific">Pelagomonas calceolata</name>
    <dbReference type="NCBI Taxonomy" id="35677"/>
    <lineage>
        <taxon>Eukaryota</taxon>
        <taxon>Sar</taxon>
        <taxon>Stramenopiles</taxon>
        <taxon>Ochrophyta</taxon>
        <taxon>Pelagophyceae</taxon>
        <taxon>Pelagomonadales</taxon>
        <taxon>Pelagomonadaceae</taxon>
        <taxon>Pelagomonas</taxon>
    </lineage>
</organism>
<accession>A0A8J2SHD9</accession>
<reference evidence="3" key="1">
    <citation type="submission" date="2021-11" db="EMBL/GenBank/DDBJ databases">
        <authorList>
            <consortium name="Genoscope - CEA"/>
            <person name="William W."/>
        </authorList>
    </citation>
    <scope>NUCLEOTIDE SEQUENCE</scope>
</reference>
<evidence type="ECO:0000313" key="4">
    <source>
        <dbReference type="Proteomes" id="UP000789595"/>
    </source>
</evidence>
<feature type="coiled-coil region" evidence="1">
    <location>
        <begin position="114"/>
        <end position="225"/>
    </location>
</feature>
<name>A0A8J2SHD9_9STRA</name>
<evidence type="ECO:0000313" key="3">
    <source>
        <dbReference type="EMBL" id="CAH0372598.1"/>
    </source>
</evidence>
<dbReference type="AlphaFoldDB" id="A0A8J2SHD9"/>
<keyword evidence="1" id="KW-0175">Coiled coil</keyword>
<proteinExistence type="predicted"/>
<keyword evidence="4" id="KW-1185">Reference proteome</keyword>
<evidence type="ECO:0000256" key="1">
    <source>
        <dbReference type="SAM" id="Coils"/>
    </source>
</evidence>
<feature type="compositionally biased region" description="Low complexity" evidence="2">
    <location>
        <begin position="306"/>
        <end position="317"/>
    </location>
</feature>
<sequence>MERPSTQSRARTPPNPENLDAFSGRRPVFSLSPNRPHSPGGCGPPSFSSFSHIGEEVQSLTFAVGLREDAANAEYYVKKILPMSFYEPGKPVEKRARAPPKDAPPVEALDVPELVEMRQRLRDVLRGCEKMEREEKQCAAELQAATDRLATVEKRSAQLDDQLDQYDEQLAEERNRTLAASMDAEQTRAQHAELLEQVERGERAVARLEAELADKEAQLRALEACSDLELVFGRRDDEPDGAELVLRDEVSGLDAWRQPPAKLAKRHLQMAANASRPPAAAGGATYAARMTSFKRRLRAGRRPRGAEAAGSVASGAA</sequence>
<feature type="compositionally biased region" description="Polar residues" evidence="2">
    <location>
        <begin position="1"/>
        <end position="10"/>
    </location>
</feature>
<dbReference type="EMBL" id="CAKKNE010000003">
    <property type="protein sequence ID" value="CAH0372598.1"/>
    <property type="molecule type" value="Genomic_DNA"/>
</dbReference>
<evidence type="ECO:0000256" key="2">
    <source>
        <dbReference type="SAM" id="MobiDB-lite"/>
    </source>
</evidence>
<feature type="region of interest" description="Disordered" evidence="2">
    <location>
        <begin position="1"/>
        <end position="50"/>
    </location>
</feature>
<dbReference type="Proteomes" id="UP000789595">
    <property type="component" value="Unassembled WGS sequence"/>
</dbReference>
<dbReference type="OrthoDB" id="128924at2759"/>
<gene>
    <name evidence="3" type="ORF">PECAL_3P26070</name>
</gene>